<evidence type="ECO:0000313" key="3">
    <source>
        <dbReference type="Proteomes" id="UP000680805"/>
    </source>
</evidence>
<gene>
    <name evidence="2" type="ORF">KMZ68_08210</name>
</gene>
<dbReference type="KEGG" id="bsei:KMZ68_08210"/>
<accession>A0A975NRP6</accession>
<proteinExistence type="predicted"/>
<feature type="compositionally biased region" description="Basic and acidic residues" evidence="1">
    <location>
        <begin position="46"/>
        <end position="56"/>
    </location>
</feature>
<evidence type="ECO:0000256" key="1">
    <source>
        <dbReference type="SAM" id="MobiDB-lite"/>
    </source>
</evidence>
<feature type="region of interest" description="Disordered" evidence="1">
    <location>
        <begin position="43"/>
        <end position="63"/>
    </location>
</feature>
<dbReference type="Proteomes" id="UP000680805">
    <property type="component" value="Chromosome"/>
</dbReference>
<protein>
    <submittedName>
        <fullName evidence="2">Uncharacterized protein</fullName>
    </submittedName>
</protein>
<evidence type="ECO:0000313" key="2">
    <source>
        <dbReference type="EMBL" id="QWG19795.1"/>
    </source>
</evidence>
<sequence length="63" mass="7217">MKRHKSIDRIIAEIGHNSSIYMAVRHCGRPDVSFLPQTLRFSGDFGQKRLPPDGRRLAPSSRR</sequence>
<reference evidence="2" key="1">
    <citation type="submission" date="2021-06" db="EMBL/GenBank/DDBJ databases">
        <title>Bradyrhizobium sp. S2-11-2 Genome sequencing.</title>
        <authorList>
            <person name="Jin L."/>
        </authorList>
    </citation>
    <scope>NUCLEOTIDE SEQUENCE</scope>
    <source>
        <strain evidence="2">S2-11-2</strain>
    </source>
</reference>
<organism evidence="2 3">
    <name type="scientific">Bradyrhizobium sediminis</name>
    <dbReference type="NCBI Taxonomy" id="2840469"/>
    <lineage>
        <taxon>Bacteria</taxon>
        <taxon>Pseudomonadati</taxon>
        <taxon>Pseudomonadota</taxon>
        <taxon>Alphaproteobacteria</taxon>
        <taxon>Hyphomicrobiales</taxon>
        <taxon>Nitrobacteraceae</taxon>
        <taxon>Bradyrhizobium</taxon>
    </lineage>
</organism>
<name>A0A975NRP6_9BRAD</name>
<dbReference type="EMBL" id="CP076135">
    <property type="protein sequence ID" value="QWG19795.1"/>
    <property type="molecule type" value="Genomic_DNA"/>
</dbReference>
<dbReference type="AlphaFoldDB" id="A0A975NRP6"/>
<dbReference type="RefSeq" id="WP_215615295.1">
    <property type="nucleotide sequence ID" value="NZ_CP076135.1"/>
</dbReference>